<proteinExistence type="predicted"/>
<dbReference type="Proteomes" id="UP001321477">
    <property type="component" value="Chromosome"/>
</dbReference>
<evidence type="ECO:0000313" key="2">
    <source>
        <dbReference type="Proteomes" id="UP001321477"/>
    </source>
</evidence>
<protein>
    <submittedName>
        <fullName evidence="1">Uncharacterized protein</fullName>
    </submittedName>
</protein>
<gene>
    <name evidence="1" type="ORF">GCM10025870_10240</name>
</gene>
<evidence type="ECO:0000313" key="1">
    <source>
        <dbReference type="EMBL" id="BDZ53951.1"/>
    </source>
</evidence>
<organism evidence="1 2">
    <name type="scientific">Agromyces marinus</name>
    <dbReference type="NCBI Taxonomy" id="1389020"/>
    <lineage>
        <taxon>Bacteria</taxon>
        <taxon>Bacillati</taxon>
        <taxon>Actinomycetota</taxon>
        <taxon>Actinomycetes</taxon>
        <taxon>Micrococcales</taxon>
        <taxon>Microbacteriaceae</taxon>
        <taxon>Agromyces</taxon>
    </lineage>
</organism>
<accession>A0ABM8GZN4</accession>
<sequence length="110" mass="11285">MRLIAMSTVYAAPANHTHPRGTRMPNTTAIVAAFATCPDGNEPKSVATMSSSGLARPNRPFSSCTATALAIDAERKKSAAQGRLSAISTSAAVIGTTNTPMTPPPSAFIP</sequence>
<reference evidence="2" key="1">
    <citation type="journal article" date="2019" name="Int. J. Syst. Evol. Microbiol.">
        <title>The Global Catalogue of Microorganisms (GCM) 10K type strain sequencing project: providing services to taxonomists for standard genome sequencing and annotation.</title>
        <authorList>
            <consortium name="The Broad Institute Genomics Platform"/>
            <consortium name="The Broad Institute Genome Sequencing Center for Infectious Disease"/>
            <person name="Wu L."/>
            <person name="Ma J."/>
        </authorList>
    </citation>
    <scope>NUCLEOTIDE SEQUENCE [LARGE SCALE GENOMIC DNA]</scope>
    <source>
        <strain evidence="2">NBRC 109019</strain>
    </source>
</reference>
<keyword evidence="2" id="KW-1185">Reference proteome</keyword>
<dbReference type="EMBL" id="AP027734">
    <property type="protein sequence ID" value="BDZ53951.1"/>
    <property type="molecule type" value="Genomic_DNA"/>
</dbReference>
<name>A0ABM8GZN4_9MICO</name>